<evidence type="ECO:0000313" key="3">
    <source>
        <dbReference type="Proteomes" id="UP001597304"/>
    </source>
</evidence>
<evidence type="ECO:0000313" key="2">
    <source>
        <dbReference type="EMBL" id="MFD1709834.1"/>
    </source>
</evidence>
<proteinExistence type="predicted"/>
<feature type="region of interest" description="Disordered" evidence="1">
    <location>
        <begin position="40"/>
        <end position="63"/>
    </location>
</feature>
<sequence>MTRQPKPKRCKVCKAEFIPVRPMQKACSVDCAKAMAVSERGKREAKEAAKDRAETRKRKEANKTLPQLHKEAQIEFNKFIRNRDKDKPCICCGRPLNPSEVGGGFDCGHYRSVGSAPHLRYTESNAHGQTKHCNRYGAGRAVDYRIGLVARIGLEAVGSLEANNTVRKWTRDEVRAIRDEYRARNRHMKDQT</sequence>
<organism evidence="2 3">
    <name type="scientific">Ottowia flava</name>
    <dbReference type="NCBI Taxonomy" id="2675430"/>
    <lineage>
        <taxon>Bacteria</taxon>
        <taxon>Pseudomonadati</taxon>
        <taxon>Pseudomonadota</taxon>
        <taxon>Betaproteobacteria</taxon>
        <taxon>Burkholderiales</taxon>
        <taxon>Comamonadaceae</taxon>
        <taxon>Ottowia</taxon>
    </lineage>
</organism>
<protein>
    <submittedName>
        <fullName evidence="2">Recombination protein NinG</fullName>
    </submittedName>
</protein>
<name>A0ABW4KPX7_9BURK</name>
<dbReference type="Proteomes" id="UP001597304">
    <property type="component" value="Unassembled WGS sequence"/>
</dbReference>
<accession>A0ABW4KPX7</accession>
<comment type="caution">
    <text evidence="2">The sequence shown here is derived from an EMBL/GenBank/DDBJ whole genome shotgun (WGS) entry which is preliminary data.</text>
</comment>
<dbReference type="Pfam" id="PF05766">
    <property type="entry name" value="NinG"/>
    <property type="match status" value="1"/>
</dbReference>
<dbReference type="InterPro" id="IPR008713">
    <property type="entry name" value="Phage_lambda_NinG"/>
</dbReference>
<gene>
    <name evidence="2" type="ORF">ACFSF0_04400</name>
</gene>
<keyword evidence="3" id="KW-1185">Reference proteome</keyword>
<dbReference type="EMBL" id="JBHUEJ010000011">
    <property type="protein sequence ID" value="MFD1709834.1"/>
    <property type="molecule type" value="Genomic_DNA"/>
</dbReference>
<dbReference type="RefSeq" id="WP_147914095.1">
    <property type="nucleotide sequence ID" value="NZ_JBHUEJ010000011.1"/>
</dbReference>
<feature type="compositionally biased region" description="Basic and acidic residues" evidence="1">
    <location>
        <begin position="40"/>
        <end position="54"/>
    </location>
</feature>
<reference evidence="3" key="1">
    <citation type="journal article" date="2019" name="Int. J. Syst. Evol. Microbiol.">
        <title>The Global Catalogue of Microorganisms (GCM) 10K type strain sequencing project: providing services to taxonomists for standard genome sequencing and annotation.</title>
        <authorList>
            <consortium name="The Broad Institute Genomics Platform"/>
            <consortium name="The Broad Institute Genome Sequencing Center for Infectious Disease"/>
            <person name="Wu L."/>
            <person name="Ma J."/>
        </authorList>
    </citation>
    <scope>NUCLEOTIDE SEQUENCE [LARGE SCALE GENOMIC DNA]</scope>
    <source>
        <strain evidence="3">LMG 29247</strain>
    </source>
</reference>
<evidence type="ECO:0000256" key="1">
    <source>
        <dbReference type="SAM" id="MobiDB-lite"/>
    </source>
</evidence>